<keyword evidence="3" id="KW-1185">Reference proteome</keyword>
<feature type="chain" id="PRO_5046761666" description="Periplasmic heavy metal sensor" evidence="1">
    <location>
        <begin position="21"/>
        <end position="172"/>
    </location>
</feature>
<organism evidence="2 3">
    <name type="scientific">Taurinivorans muris</name>
    <dbReference type="NCBI Taxonomy" id="2787751"/>
    <lineage>
        <taxon>Bacteria</taxon>
        <taxon>Pseudomonadati</taxon>
        <taxon>Thermodesulfobacteriota</taxon>
        <taxon>Desulfovibrionia</taxon>
        <taxon>Desulfovibrionales</taxon>
        <taxon>Desulfovibrionaceae</taxon>
        <taxon>Taurinivorans</taxon>
    </lineage>
</organism>
<evidence type="ECO:0000313" key="2">
    <source>
        <dbReference type="EMBL" id="UWX05110.1"/>
    </source>
</evidence>
<keyword evidence="1" id="KW-0732">Signal</keyword>
<accession>A0ABY5XZA3</accession>
<gene>
    <name evidence="2" type="ORF">JBF11_06430</name>
</gene>
<dbReference type="Pfam" id="PF13801">
    <property type="entry name" value="Metal_resist"/>
    <property type="match status" value="1"/>
</dbReference>
<proteinExistence type="predicted"/>
<dbReference type="Proteomes" id="UP001058120">
    <property type="component" value="Chromosome"/>
</dbReference>
<protein>
    <recommendedName>
        <fullName evidence="4">Periplasmic heavy metal sensor</fullName>
    </recommendedName>
</protein>
<sequence length="172" mass="20115">MKKSMIFGTLAIMAMTAAGAGIAGAHNPYHDGYRSGYHRNYEYGHGNYGCDGYRTPHMFRGRNNAYYNDNYQENTLTKEQISQLDEMREKHFKTMQPLFEELRLKNMELDVFRSNPNVKPDQLDKLVREIIALENKVDSERQNFRSQIGEKFGIEYSRGMGRPMYRMYDNGN</sequence>
<reference evidence="2" key="1">
    <citation type="submission" date="2020-12" db="EMBL/GenBank/DDBJ databases">
        <title>Taurinivorans muris gen. nov., sp. nov., fundamental and realized metabolic niche of a ubiquitous sulfidogenic bacterium in the murine intestine.</title>
        <authorList>
            <person name="Ye H."/>
            <person name="Hanson B.T."/>
            <person name="Loy A."/>
        </authorList>
    </citation>
    <scope>NUCLEOTIDE SEQUENCE</scope>
    <source>
        <strain evidence="2">LT0009</strain>
    </source>
</reference>
<dbReference type="Gene3D" id="1.20.120.1490">
    <property type="match status" value="1"/>
</dbReference>
<name>A0ABY5XZA3_9BACT</name>
<dbReference type="InterPro" id="IPR025961">
    <property type="entry name" value="Metal_resist"/>
</dbReference>
<evidence type="ECO:0000313" key="3">
    <source>
        <dbReference type="Proteomes" id="UP001058120"/>
    </source>
</evidence>
<dbReference type="RefSeq" id="WP_334314674.1">
    <property type="nucleotide sequence ID" value="NZ_CP065938.1"/>
</dbReference>
<feature type="signal peptide" evidence="1">
    <location>
        <begin position="1"/>
        <end position="20"/>
    </location>
</feature>
<evidence type="ECO:0008006" key="4">
    <source>
        <dbReference type="Google" id="ProtNLM"/>
    </source>
</evidence>
<evidence type="ECO:0000256" key="1">
    <source>
        <dbReference type="SAM" id="SignalP"/>
    </source>
</evidence>
<dbReference type="EMBL" id="CP065938">
    <property type="protein sequence ID" value="UWX05110.1"/>
    <property type="molecule type" value="Genomic_DNA"/>
</dbReference>